<keyword evidence="5" id="KW-1185">Reference proteome</keyword>
<evidence type="ECO:0000256" key="1">
    <source>
        <dbReference type="ARBA" id="ARBA00022679"/>
    </source>
</evidence>
<proteinExistence type="predicted"/>
<dbReference type="Gene3D" id="3.40.630.30">
    <property type="match status" value="1"/>
</dbReference>
<evidence type="ECO:0000313" key="4">
    <source>
        <dbReference type="EMBL" id="WXB02229.1"/>
    </source>
</evidence>
<dbReference type="Pfam" id="PF00583">
    <property type="entry name" value="Acetyltransf_1"/>
    <property type="match status" value="1"/>
</dbReference>
<name>A0ABZ2KUB3_9BACT</name>
<dbReference type="GO" id="GO:0016746">
    <property type="term" value="F:acyltransferase activity"/>
    <property type="evidence" value="ECO:0007669"/>
    <property type="project" value="UniProtKB-KW"/>
</dbReference>
<dbReference type="EC" id="2.3.1.-" evidence="4"/>
<evidence type="ECO:0000256" key="2">
    <source>
        <dbReference type="ARBA" id="ARBA00023315"/>
    </source>
</evidence>
<keyword evidence="2 4" id="KW-0012">Acyltransferase</keyword>
<feature type="domain" description="N-acetyltransferase" evidence="3">
    <location>
        <begin position="9"/>
        <end position="156"/>
    </location>
</feature>
<dbReference type="InterPro" id="IPR016181">
    <property type="entry name" value="Acyl_CoA_acyltransferase"/>
</dbReference>
<dbReference type="SUPFAM" id="SSF55729">
    <property type="entry name" value="Acyl-CoA N-acyltransferases (Nat)"/>
    <property type="match status" value="1"/>
</dbReference>
<protein>
    <submittedName>
        <fullName evidence="4">GNAT family N-acetyltransferase</fullName>
        <ecNumber evidence="4">2.3.1.-</ecNumber>
    </submittedName>
</protein>
<dbReference type="PANTHER" id="PTHR43877">
    <property type="entry name" value="AMINOALKYLPHOSPHONATE N-ACETYLTRANSFERASE-RELATED-RELATED"/>
    <property type="match status" value="1"/>
</dbReference>
<reference evidence="4" key="1">
    <citation type="submission" date="2021-12" db="EMBL/GenBank/DDBJ databases">
        <title>Discovery of the Pendulisporaceae a myxobacterial family with distinct sporulation behavior and unique specialized metabolism.</title>
        <authorList>
            <person name="Garcia R."/>
            <person name="Popoff A."/>
            <person name="Bader C.D."/>
            <person name="Loehr J."/>
            <person name="Walesch S."/>
            <person name="Walt C."/>
            <person name="Boldt J."/>
            <person name="Bunk B."/>
            <person name="Haeckl F.J.F.P.J."/>
            <person name="Gunesch A.P."/>
            <person name="Birkelbach J."/>
            <person name="Nuebel U."/>
            <person name="Pietschmann T."/>
            <person name="Bach T."/>
            <person name="Mueller R."/>
        </authorList>
    </citation>
    <scope>NUCLEOTIDE SEQUENCE</scope>
    <source>
        <strain evidence="4">MSr11367</strain>
    </source>
</reference>
<keyword evidence="1 4" id="KW-0808">Transferase</keyword>
<gene>
    <name evidence="4" type="ORF">LVJ94_35600</name>
</gene>
<dbReference type="PROSITE" id="PS51186">
    <property type="entry name" value="GNAT"/>
    <property type="match status" value="1"/>
</dbReference>
<dbReference type="InterPro" id="IPR050832">
    <property type="entry name" value="Bact_Acetyltransf"/>
</dbReference>
<accession>A0ABZ2KUB3</accession>
<evidence type="ECO:0000259" key="3">
    <source>
        <dbReference type="PROSITE" id="PS51186"/>
    </source>
</evidence>
<sequence>MTKIAESAVTLRPAIPSDSEAVAVIWYQGWRDGHLGNIPDALVAVRTEASFYERAAQRIGDTVVAVVEGEVVGFVMVVDDEVEQVYLAGHRRGSGIAGILLDEAERLVAANGHERAWLAVSPGNGRARAFYERQGWHDEGHFVYMAGGAGEPIPVPCQRYVKRVAVR</sequence>
<dbReference type="EMBL" id="CP089983">
    <property type="protein sequence ID" value="WXB02229.1"/>
    <property type="molecule type" value="Genomic_DNA"/>
</dbReference>
<dbReference type="PANTHER" id="PTHR43877:SF2">
    <property type="entry name" value="AMINOALKYLPHOSPHONATE N-ACETYLTRANSFERASE-RELATED"/>
    <property type="match status" value="1"/>
</dbReference>
<dbReference type="Proteomes" id="UP001374803">
    <property type="component" value="Chromosome"/>
</dbReference>
<dbReference type="RefSeq" id="WP_394831855.1">
    <property type="nucleotide sequence ID" value="NZ_CP089929.1"/>
</dbReference>
<dbReference type="InterPro" id="IPR000182">
    <property type="entry name" value="GNAT_dom"/>
</dbReference>
<evidence type="ECO:0000313" key="5">
    <source>
        <dbReference type="Proteomes" id="UP001374803"/>
    </source>
</evidence>
<organism evidence="4 5">
    <name type="scientific">Pendulispora rubella</name>
    <dbReference type="NCBI Taxonomy" id="2741070"/>
    <lineage>
        <taxon>Bacteria</taxon>
        <taxon>Pseudomonadati</taxon>
        <taxon>Myxococcota</taxon>
        <taxon>Myxococcia</taxon>
        <taxon>Myxococcales</taxon>
        <taxon>Sorangiineae</taxon>
        <taxon>Pendulisporaceae</taxon>
        <taxon>Pendulispora</taxon>
    </lineage>
</organism>